<evidence type="ECO:0000313" key="1">
    <source>
        <dbReference type="EMBL" id="VAW03975.1"/>
    </source>
</evidence>
<gene>
    <name evidence="1" type="ORF">MNBD_ALPHA01-1328</name>
</gene>
<protein>
    <submittedName>
        <fullName evidence="1">PROBABLE SIGNAL PEPTIDE PROTEIN</fullName>
    </submittedName>
</protein>
<feature type="non-terminal residue" evidence="1">
    <location>
        <position position="1"/>
    </location>
</feature>
<sequence length="296" mass="33014">TSHPAMLLYLDNFQSIGPNSKGGKRRNRGLNENLAREILELHTLGVNGGYGQADVVAFAKVLTGWTLSLPQHKKGTVGEFIFAKRLHEPGSHQIMGKKYPDRGVRQGIAVLKDLARHPSTARHIATRLARHFISDNPPDRVIDILTQEFLNSGGDLAKIMKRMISLDEVWQPRPGNIKTSEEYVISALRGLNVTQFTPREIIESLYEMGQRPFEAPSPAGWPYEDQHWAGPDMIMKRIEWAQAVAERSRLTMAPMALATALLGDNLGPQTLISVQRADSARQAVTLLLASPEFQRR</sequence>
<dbReference type="EMBL" id="UOEJ01000179">
    <property type="protein sequence ID" value="VAW03975.1"/>
    <property type="molecule type" value="Genomic_DNA"/>
</dbReference>
<proteinExistence type="predicted"/>
<organism evidence="1">
    <name type="scientific">hydrothermal vent metagenome</name>
    <dbReference type="NCBI Taxonomy" id="652676"/>
    <lineage>
        <taxon>unclassified sequences</taxon>
        <taxon>metagenomes</taxon>
        <taxon>ecological metagenomes</taxon>
    </lineage>
</organism>
<name>A0A3B0SD26_9ZZZZ</name>
<reference evidence="1" key="1">
    <citation type="submission" date="2018-06" db="EMBL/GenBank/DDBJ databases">
        <authorList>
            <person name="Zhirakovskaya E."/>
        </authorList>
    </citation>
    <scope>NUCLEOTIDE SEQUENCE</scope>
</reference>
<dbReference type="InterPro" id="IPR014917">
    <property type="entry name" value="DUF1800"/>
</dbReference>
<dbReference type="AlphaFoldDB" id="A0A3B0SD26"/>
<dbReference type="Pfam" id="PF08811">
    <property type="entry name" value="DUF1800"/>
    <property type="match status" value="1"/>
</dbReference>
<accession>A0A3B0SD26</accession>